<gene>
    <name evidence="4" type="ORF">Vretifemale_8038</name>
</gene>
<dbReference type="GO" id="GO:0016747">
    <property type="term" value="F:acyltransferase activity, transferring groups other than amino-acyl groups"/>
    <property type="evidence" value="ECO:0007669"/>
    <property type="project" value="InterPro"/>
</dbReference>
<dbReference type="SUPFAM" id="SSF55729">
    <property type="entry name" value="Acyl-CoA N-acyltransferases (Nat)"/>
    <property type="match status" value="1"/>
</dbReference>
<feature type="domain" description="N-acetyltransferase" evidence="3">
    <location>
        <begin position="52"/>
        <end position="200"/>
    </location>
</feature>
<dbReference type="PANTHER" id="PTHR43877:SF1">
    <property type="entry name" value="ACETYLTRANSFERASE"/>
    <property type="match status" value="1"/>
</dbReference>
<evidence type="ECO:0000259" key="3">
    <source>
        <dbReference type="PROSITE" id="PS51186"/>
    </source>
</evidence>
<keyword evidence="5" id="KW-1185">Reference proteome</keyword>
<dbReference type="EMBL" id="BNCP01000013">
    <property type="protein sequence ID" value="GIL78627.1"/>
    <property type="molecule type" value="Genomic_DNA"/>
</dbReference>
<dbReference type="InterPro" id="IPR000182">
    <property type="entry name" value="GNAT_dom"/>
</dbReference>
<evidence type="ECO:0000313" key="4">
    <source>
        <dbReference type="EMBL" id="GIL78627.1"/>
    </source>
</evidence>
<dbReference type="InterPro" id="IPR016181">
    <property type="entry name" value="Acyl_CoA_acyltransferase"/>
</dbReference>
<dbReference type="Gene3D" id="3.40.630.30">
    <property type="match status" value="1"/>
</dbReference>
<dbReference type="PANTHER" id="PTHR43877">
    <property type="entry name" value="AMINOALKYLPHOSPHONATE N-ACETYLTRANSFERASE-RELATED-RELATED"/>
    <property type="match status" value="1"/>
</dbReference>
<dbReference type="PROSITE" id="PS51186">
    <property type="entry name" value="GNAT"/>
    <property type="match status" value="1"/>
</dbReference>
<name>A0A8J4FK99_9CHLO</name>
<dbReference type="AlphaFoldDB" id="A0A8J4FK99"/>
<dbReference type="Proteomes" id="UP000747110">
    <property type="component" value="Unassembled WGS sequence"/>
</dbReference>
<evidence type="ECO:0000256" key="1">
    <source>
        <dbReference type="ARBA" id="ARBA00022679"/>
    </source>
</evidence>
<comment type="caution">
    <text evidence="4">The sequence shown here is derived from an EMBL/GenBank/DDBJ whole genome shotgun (WGS) entry which is preliminary data.</text>
</comment>
<evidence type="ECO:0000256" key="2">
    <source>
        <dbReference type="ARBA" id="ARBA00023315"/>
    </source>
</evidence>
<keyword evidence="2" id="KW-0012">Acyltransferase</keyword>
<dbReference type="CDD" id="cd04301">
    <property type="entry name" value="NAT_SF"/>
    <property type="match status" value="1"/>
</dbReference>
<reference evidence="4" key="1">
    <citation type="journal article" date="2021" name="Proc. Natl. Acad. Sci. U.S.A.">
        <title>Three genomes in the algal genus Volvox reveal the fate of a haploid sex-determining region after a transition to homothallism.</title>
        <authorList>
            <person name="Yamamoto K."/>
            <person name="Hamaji T."/>
            <person name="Kawai-Toyooka H."/>
            <person name="Matsuzaki R."/>
            <person name="Takahashi F."/>
            <person name="Nishimura Y."/>
            <person name="Kawachi M."/>
            <person name="Noguchi H."/>
            <person name="Minakuchi Y."/>
            <person name="Umen J.G."/>
            <person name="Toyoda A."/>
            <person name="Nozaki H."/>
        </authorList>
    </citation>
    <scope>NUCLEOTIDE SEQUENCE</scope>
    <source>
        <strain evidence="4">NIES-3786</strain>
    </source>
</reference>
<keyword evidence="1" id="KW-0808">Transferase</keyword>
<accession>A0A8J4FK99</accession>
<sequence>MSRWLSVSCTNQIVNVTGNRTNFIKAAGRSRVLKMTFNDSNNLGNHSLSPEVTIRKGTIEDLEKVVMFNSAMAKETEDINLPPETAEAGARAVLEGGVGASYYLLELGGTVAAQLMITLEWSDWRASNLWWIQSVYVQPEHRRRGLFKALYNHVRREAQAAGAAGLRLYADITNERAHAAYEGLGMQSHYKVYEDMFTTY</sequence>
<dbReference type="OrthoDB" id="7305308at2759"/>
<evidence type="ECO:0000313" key="5">
    <source>
        <dbReference type="Proteomes" id="UP000747110"/>
    </source>
</evidence>
<proteinExistence type="predicted"/>
<organism evidence="4 5">
    <name type="scientific">Volvox reticuliferus</name>
    <dbReference type="NCBI Taxonomy" id="1737510"/>
    <lineage>
        <taxon>Eukaryota</taxon>
        <taxon>Viridiplantae</taxon>
        <taxon>Chlorophyta</taxon>
        <taxon>core chlorophytes</taxon>
        <taxon>Chlorophyceae</taxon>
        <taxon>CS clade</taxon>
        <taxon>Chlamydomonadales</taxon>
        <taxon>Volvocaceae</taxon>
        <taxon>Volvox</taxon>
    </lineage>
</organism>
<dbReference type="InterPro" id="IPR050832">
    <property type="entry name" value="Bact_Acetyltransf"/>
</dbReference>
<protein>
    <recommendedName>
        <fullName evidence="3">N-acetyltransferase domain-containing protein</fullName>
    </recommendedName>
</protein>
<dbReference type="Pfam" id="PF00583">
    <property type="entry name" value="Acetyltransf_1"/>
    <property type="match status" value="1"/>
</dbReference>